<feature type="region of interest" description="Disordered" evidence="1">
    <location>
        <begin position="509"/>
        <end position="531"/>
    </location>
</feature>
<dbReference type="AlphaFoldDB" id="A0AAQ3N6C9"/>
<dbReference type="Proteomes" id="UP001374535">
    <property type="component" value="Chromosome 7"/>
</dbReference>
<evidence type="ECO:0000256" key="1">
    <source>
        <dbReference type="SAM" id="MobiDB-lite"/>
    </source>
</evidence>
<feature type="compositionally biased region" description="Acidic residues" evidence="1">
    <location>
        <begin position="509"/>
        <end position="527"/>
    </location>
</feature>
<dbReference type="EMBL" id="CP144694">
    <property type="protein sequence ID" value="WVZ03118.1"/>
    <property type="molecule type" value="Genomic_DNA"/>
</dbReference>
<organism evidence="3 4">
    <name type="scientific">Vigna mungo</name>
    <name type="common">Black gram</name>
    <name type="synonym">Phaseolus mungo</name>
    <dbReference type="NCBI Taxonomy" id="3915"/>
    <lineage>
        <taxon>Eukaryota</taxon>
        <taxon>Viridiplantae</taxon>
        <taxon>Streptophyta</taxon>
        <taxon>Embryophyta</taxon>
        <taxon>Tracheophyta</taxon>
        <taxon>Spermatophyta</taxon>
        <taxon>Magnoliopsida</taxon>
        <taxon>eudicotyledons</taxon>
        <taxon>Gunneridae</taxon>
        <taxon>Pentapetalae</taxon>
        <taxon>rosids</taxon>
        <taxon>fabids</taxon>
        <taxon>Fabales</taxon>
        <taxon>Fabaceae</taxon>
        <taxon>Papilionoideae</taxon>
        <taxon>50 kb inversion clade</taxon>
        <taxon>NPAAA clade</taxon>
        <taxon>indigoferoid/millettioid clade</taxon>
        <taxon>Phaseoleae</taxon>
        <taxon>Vigna</taxon>
    </lineage>
</organism>
<gene>
    <name evidence="3" type="ORF">V8G54_023924</name>
</gene>
<protein>
    <recommendedName>
        <fullName evidence="2">PB1-like domain-containing protein</fullName>
    </recommendedName>
</protein>
<dbReference type="Pfam" id="PF26130">
    <property type="entry name" value="PB1-like"/>
    <property type="match status" value="1"/>
</dbReference>
<dbReference type="InterPro" id="IPR058594">
    <property type="entry name" value="PB1-like_dom_pln"/>
</dbReference>
<dbReference type="PANTHER" id="PTHR31973">
    <property type="entry name" value="POLYPROTEIN, PUTATIVE-RELATED"/>
    <property type="match status" value="1"/>
</dbReference>
<accession>A0AAQ3N6C9</accession>
<keyword evidence="4" id="KW-1185">Reference proteome</keyword>
<dbReference type="PANTHER" id="PTHR31973:SF187">
    <property type="entry name" value="MUTATOR TRANSPOSASE MUDRA PROTEIN"/>
    <property type="match status" value="1"/>
</dbReference>
<name>A0AAQ3N6C9_VIGMU</name>
<evidence type="ECO:0000259" key="2">
    <source>
        <dbReference type="Pfam" id="PF26130"/>
    </source>
</evidence>
<proteinExistence type="predicted"/>
<feature type="domain" description="PB1-like" evidence="2">
    <location>
        <begin position="285"/>
        <end position="381"/>
    </location>
</feature>
<evidence type="ECO:0000313" key="3">
    <source>
        <dbReference type="EMBL" id="WVZ03118.1"/>
    </source>
</evidence>
<evidence type="ECO:0000313" key="4">
    <source>
        <dbReference type="Proteomes" id="UP001374535"/>
    </source>
</evidence>
<sequence length="1127" mass="129063">MEEFLLESINRLSLSINSNSSLLRKLLSVVLVHCYYSDGGIAGSSLVCLRSIRRRCFILREVFGGGVSSFVKIQRRCRHVFSPPQPPIQILLNGWKHNRKKRRFLRTGLGGLCIVGPLGQLDETIKKGRPVLVGRHQQHHALSNQNTYYLLTNRVDRWTGQMTSNSSNKAWRPCVSHPRSRIKKRNKEAQKEVVEPKRKLLTDGKYQIRCAPSQNPKTAQLADVDNNMDFAPSRRGICSSIEVSGNHQHEHYTRTGKLVLDCIKVVVAVVKAITHYIKVSLEMVFEIRLHHMGRFVNDKGLRYVGGEVHVIVGVDPDRWSYFGAVGIIKEFKYDADFKLWWKGSREILMNNVRLLSNDREAMNLAKYAEETEDMVEIYVQHVPSEAVEVLFLTCGEETHDGNMEGVAEIVEEGGMSVQQGHASEEHIEVQIGEQEVGNDEEEAHIGEEEVDIGEEEAEIGEEEVDIGEEEAEIGKEEVDCDGGHGHDYVDEEEETWRNVVEGEVEASAEEFVDENEEERMDNDDDGFGVENDRVDDVRRNINPVLERRDNVGEGSFVMDDEVGDHEINEEYNSDELDSDLESDGDDNFKRGKFKKFRQDDMNKDFRFSLGLEFCSLKEFKNALMEHSVLNGKEIKFVKNDLTRSFSVGITAWKAGKAKQIALDSLGCKQGFLGSCRPFIGVDGCHLKTTYGGQLLVAVGRDPNDQYFPLAFAVFLDDIDGTKCQRWVFISDQQKGLMTVFDDMMDGVEHRLCLRHLYNNFKKDLMMRATKATYEKEWEKKMGELKAINIDAYNLLLGIPTKSWEKAMTYPGVLMPRPRKRLDKEIEKSGNWIPTWAGAEKFEVTHDFTMDKFVVDLRIPCRHAIAAINYKVQNPEYYVHVYYKKQAYVTCYAPEIVPINGQQMWPTSENTLLLLPPIYKTPLGRPKKLRRRETDEPVSHTKLSKKHAIMKCSNCKEFGHNVRSCRRKNRNKVQIFSITTSPNYLHNMASNVAYSFYRTQGVLQVLEDLVAGPDMKQKHHHQLHKELQLERHQQHIVDYHSVEQQLHQEAKLQEEQPQDWVHTISVPKPVPLDQAGRRPFFNGPLDVYFSIECTMYGTTDAYLNLEYSVLVHVSIGFGTTLFQSLMAI</sequence>
<reference evidence="3 4" key="1">
    <citation type="journal article" date="2023" name="Life. Sci Alliance">
        <title>Evolutionary insights into 3D genome organization and epigenetic landscape of Vigna mungo.</title>
        <authorList>
            <person name="Junaid A."/>
            <person name="Singh B."/>
            <person name="Bhatia S."/>
        </authorList>
    </citation>
    <scope>NUCLEOTIDE SEQUENCE [LARGE SCALE GENOMIC DNA]</scope>
    <source>
        <strain evidence="3">Urdbean</strain>
    </source>
</reference>